<reference evidence="3 4" key="1">
    <citation type="submission" date="2024-02" db="EMBL/GenBank/DDBJ databases">
        <title>De novo assembly and annotation of 12 fungi associated with fruit tree decline syndrome in Ontario, Canada.</title>
        <authorList>
            <person name="Sulman M."/>
            <person name="Ellouze W."/>
            <person name="Ilyukhin E."/>
        </authorList>
    </citation>
    <scope>NUCLEOTIDE SEQUENCE [LARGE SCALE GENOMIC DNA]</scope>
    <source>
        <strain evidence="3 4">FDS-637</strain>
    </source>
</reference>
<organism evidence="3 4">
    <name type="scientific">Diplodia seriata</name>
    <dbReference type="NCBI Taxonomy" id="420778"/>
    <lineage>
        <taxon>Eukaryota</taxon>
        <taxon>Fungi</taxon>
        <taxon>Dikarya</taxon>
        <taxon>Ascomycota</taxon>
        <taxon>Pezizomycotina</taxon>
        <taxon>Dothideomycetes</taxon>
        <taxon>Dothideomycetes incertae sedis</taxon>
        <taxon>Botryosphaeriales</taxon>
        <taxon>Botryosphaeriaceae</taxon>
        <taxon>Diplodia</taxon>
    </lineage>
</organism>
<dbReference type="EMBL" id="JAJVCZ030000002">
    <property type="protein sequence ID" value="KAL0262462.1"/>
    <property type="molecule type" value="Genomic_DNA"/>
</dbReference>
<dbReference type="Proteomes" id="UP001430584">
    <property type="component" value="Unassembled WGS sequence"/>
</dbReference>
<feature type="coiled-coil region" evidence="1">
    <location>
        <begin position="134"/>
        <end position="194"/>
    </location>
</feature>
<feature type="region of interest" description="Disordered" evidence="2">
    <location>
        <begin position="1"/>
        <end position="88"/>
    </location>
</feature>
<evidence type="ECO:0000256" key="1">
    <source>
        <dbReference type="SAM" id="Coils"/>
    </source>
</evidence>
<evidence type="ECO:0000313" key="3">
    <source>
        <dbReference type="EMBL" id="KAL0262462.1"/>
    </source>
</evidence>
<dbReference type="RefSeq" id="XP_066635491.1">
    <property type="nucleotide sequence ID" value="XM_066772924.1"/>
</dbReference>
<protein>
    <submittedName>
        <fullName evidence="3">Uncharacterized protein</fullName>
    </submittedName>
</protein>
<dbReference type="GeneID" id="92005515"/>
<feature type="compositionally biased region" description="Basic and acidic residues" evidence="2">
    <location>
        <begin position="45"/>
        <end position="59"/>
    </location>
</feature>
<sequence length="247" mass="26870">MSASPPNSDGGIPVHEGGTKPPNNSSDSLFNDNSDGHPAAAAAVSKEDASKENSSKEDVVAATPAINNNNSGDNNNNNPASNKCGSYDPFDTEFASTRQSLHAAGIPDAQLIGMAAQMMQRLGPGVQQLFAQGYEGAKTRLSALQAENEALKRRVEELEEKDDERKRELEGLVAETKTAEVRDAQAKIRDAQAMGRYEHAKLQLQVKDEALLALRERVRALEGVISRDDNDEIAECRRMLERNRLDE</sequence>
<accession>A0ABR3CPB5</accession>
<comment type="caution">
    <text evidence="3">The sequence shown here is derived from an EMBL/GenBank/DDBJ whole genome shotgun (WGS) entry which is preliminary data.</text>
</comment>
<evidence type="ECO:0000313" key="4">
    <source>
        <dbReference type="Proteomes" id="UP001430584"/>
    </source>
</evidence>
<keyword evidence="4" id="KW-1185">Reference proteome</keyword>
<feature type="compositionally biased region" description="Low complexity" evidence="2">
    <location>
        <begin position="67"/>
        <end position="82"/>
    </location>
</feature>
<feature type="compositionally biased region" description="Low complexity" evidence="2">
    <location>
        <begin position="23"/>
        <end position="43"/>
    </location>
</feature>
<name>A0ABR3CPB5_9PEZI</name>
<gene>
    <name evidence="3" type="ORF">SLS55_001430</name>
</gene>
<evidence type="ECO:0000256" key="2">
    <source>
        <dbReference type="SAM" id="MobiDB-lite"/>
    </source>
</evidence>
<proteinExistence type="predicted"/>
<keyword evidence="1" id="KW-0175">Coiled coil</keyword>